<evidence type="ECO:0000256" key="2">
    <source>
        <dbReference type="ARBA" id="ARBA00022448"/>
    </source>
</evidence>
<evidence type="ECO:0000259" key="8">
    <source>
        <dbReference type="PROSITE" id="PS50850"/>
    </source>
</evidence>
<dbReference type="PANTHER" id="PTHR23513:SF11">
    <property type="entry name" value="STAPHYLOFERRIN A TRANSPORTER"/>
    <property type="match status" value="1"/>
</dbReference>
<dbReference type="Gene3D" id="1.20.1250.20">
    <property type="entry name" value="MFS general substrate transporter like domains"/>
    <property type="match status" value="1"/>
</dbReference>
<dbReference type="InterPro" id="IPR036259">
    <property type="entry name" value="MFS_trans_sf"/>
</dbReference>
<feature type="transmembrane region" description="Helical" evidence="7">
    <location>
        <begin position="220"/>
        <end position="244"/>
    </location>
</feature>
<dbReference type="InterPro" id="IPR010290">
    <property type="entry name" value="TM_effector"/>
</dbReference>
<name>A0A6G3ZSG8_9BACL</name>
<sequence length="408" mass="44513">MKQVSAMSSPVYRRFFTGSLLSSIGDYVGVTALNWYVLESTSSPFYLGMINFFRLLPALFIGLLGGWLADRFPQRTLLIILYIPILILGAILAWYVAAGQKNMWILSTLVILRGLFDEMEPPVRNALLPDIVPPHGIASGVALYTTMLNVARMIGPALAGIMIARVGVAPLFIFHVFAQLAVFASLFAIPRKSAVPVQEPQASSAGFGAVISFLRSQPRLLFLLILSVCFMLFGFSYSSLVPIYVLQMLQTGPATFGYLLTATAAGAVLGAFALTRIDSKRFLPWTPWFALGFTCSLFVLGFSHYFVLAAIALFLMGLFSQAFRTSIRIVFQLSSPEGLRGRLMSVIMADRGFIPLGVFLASAAAEKVSIASILILMSACCLLCLLGYICLYPRISKEVSSHASNQYS</sequence>
<protein>
    <submittedName>
        <fullName evidence="9">MFS transporter</fullName>
    </submittedName>
</protein>
<keyword evidence="4 7" id="KW-0812">Transmembrane</keyword>
<evidence type="ECO:0000313" key="9">
    <source>
        <dbReference type="EMBL" id="NEW05000.1"/>
    </source>
</evidence>
<feature type="transmembrane region" description="Helical" evidence="7">
    <location>
        <begin position="305"/>
        <end position="323"/>
    </location>
</feature>
<feature type="transmembrane region" description="Helical" evidence="7">
    <location>
        <begin position="20"/>
        <end position="38"/>
    </location>
</feature>
<evidence type="ECO:0000256" key="5">
    <source>
        <dbReference type="ARBA" id="ARBA00022989"/>
    </source>
</evidence>
<keyword evidence="6 7" id="KW-0472">Membrane</keyword>
<dbReference type="CDD" id="cd06173">
    <property type="entry name" value="MFS_MefA_like"/>
    <property type="match status" value="1"/>
</dbReference>
<organism evidence="9">
    <name type="scientific">Paenibacillus sp. SYP-B3998</name>
    <dbReference type="NCBI Taxonomy" id="2678564"/>
    <lineage>
        <taxon>Bacteria</taxon>
        <taxon>Bacillati</taxon>
        <taxon>Bacillota</taxon>
        <taxon>Bacilli</taxon>
        <taxon>Bacillales</taxon>
        <taxon>Paenibacillaceae</taxon>
        <taxon>Paenibacillus</taxon>
    </lineage>
</organism>
<dbReference type="SUPFAM" id="SSF103473">
    <property type="entry name" value="MFS general substrate transporter"/>
    <property type="match status" value="1"/>
</dbReference>
<dbReference type="GO" id="GO:0005886">
    <property type="term" value="C:plasma membrane"/>
    <property type="evidence" value="ECO:0007669"/>
    <property type="project" value="UniProtKB-SubCell"/>
</dbReference>
<dbReference type="PROSITE" id="PS50850">
    <property type="entry name" value="MFS"/>
    <property type="match status" value="1"/>
</dbReference>
<feature type="domain" description="Major facilitator superfamily (MFS) profile" evidence="8">
    <location>
        <begin position="1"/>
        <end position="396"/>
    </location>
</feature>
<evidence type="ECO:0000256" key="3">
    <source>
        <dbReference type="ARBA" id="ARBA00022475"/>
    </source>
</evidence>
<comment type="caution">
    <text evidence="9">The sequence shown here is derived from an EMBL/GenBank/DDBJ whole genome shotgun (WGS) entry which is preliminary data.</text>
</comment>
<evidence type="ECO:0000256" key="7">
    <source>
        <dbReference type="SAM" id="Phobius"/>
    </source>
</evidence>
<feature type="transmembrane region" description="Helical" evidence="7">
    <location>
        <begin position="44"/>
        <end position="69"/>
    </location>
</feature>
<dbReference type="AlphaFoldDB" id="A0A6G3ZSG8"/>
<dbReference type="Pfam" id="PF05977">
    <property type="entry name" value="MFS_3"/>
    <property type="match status" value="1"/>
</dbReference>
<feature type="transmembrane region" description="Helical" evidence="7">
    <location>
        <begin position="169"/>
        <end position="189"/>
    </location>
</feature>
<reference evidence="9" key="1">
    <citation type="submission" date="2020-02" db="EMBL/GenBank/DDBJ databases">
        <authorList>
            <person name="Shen X.-R."/>
            <person name="Zhang Y.-X."/>
        </authorList>
    </citation>
    <scope>NUCLEOTIDE SEQUENCE</scope>
    <source>
        <strain evidence="9">SYP-B3998</strain>
    </source>
</reference>
<gene>
    <name evidence="9" type="ORF">GK047_03070</name>
</gene>
<keyword evidence="5 7" id="KW-1133">Transmembrane helix</keyword>
<dbReference type="PANTHER" id="PTHR23513">
    <property type="entry name" value="INTEGRAL MEMBRANE EFFLUX PROTEIN-RELATED"/>
    <property type="match status" value="1"/>
</dbReference>
<accession>A0A6G3ZSG8</accession>
<proteinExistence type="predicted"/>
<feature type="transmembrane region" description="Helical" evidence="7">
    <location>
        <begin position="370"/>
        <end position="391"/>
    </location>
</feature>
<dbReference type="EMBL" id="JAAIKC010000001">
    <property type="protein sequence ID" value="NEW05000.1"/>
    <property type="molecule type" value="Genomic_DNA"/>
</dbReference>
<comment type="subcellular location">
    <subcellularLocation>
        <location evidence="1">Cell membrane</location>
        <topology evidence="1">Multi-pass membrane protein</topology>
    </subcellularLocation>
</comment>
<dbReference type="RefSeq" id="WP_163940960.1">
    <property type="nucleotide sequence ID" value="NZ_JAAIKC010000001.1"/>
</dbReference>
<feature type="transmembrane region" description="Helical" evidence="7">
    <location>
        <begin position="256"/>
        <end position="275"/>
    </location>
</feature>
<evidence type="ECO:0000256" key="4">
    <source>
        <dbReference type="ARBA" id="ARBA00022692"/>
    </source>
</evidence>
<evidence type="ECO:0000256" key="1">
    <source>
        <dbReference type="ARBA" id="ARBA00004651"/>
    </source>
</evidence>
<feature type="transmembrane region" description="Helical" evidence="7">
    <location>
        <begin position="343"/>
        <end position="364"/>
    </location>
</feature>
<feature type="transmembrane region" description="Helical" evidence="7">
    <location>
        <begin position="76"/>
        <end position="97"/>
    </location>
</feature>
<evidence type="ECO:0000256" key="6">
    <source>
        <dbReference type="ARBA" id="ARBA00023136"/>
    </source>
</evidence>
<dbReference type="InterPro" id="IPR020846">
    <property type="entry name" value="MFS_dom"/>
</dbReference>
<keyword evidence="2" id="KW-0813">Transport</keyword>
<dbReference type="GO" id="GO:0022857">
    <property type="term" value="F:transmembrane transporter activity"/>
    <property type="evidence" value="ECO:0007669"/>
    <property type="project" value="InterPro"/>
</dbReference>
<keyword evidence="3" id="KW-1003">Cell membrane</keyword>